<reference evidence="1 2" key="1">
    <citation type="journal article" date="2022" name="bioRxiv">
        <title>The genome of the oomycete Peronosclerospora sorghi, a cosmopolitan pathogen of maize and sorghum, is inflated with dispersed pseudogenes.</title>
        <authorList>
            <person name="Fletcher K."/>
            <person name="Martin F."/>
            <person name="Isakeit T."/>
            <person name="Cavanaugh K."/>
            <person name="Magill C."/>
            <person name="Michelmore R."/>
        </authorList>
    </citation>
    <scope>NUCLEOTIDE SEQUENCE [LARGE SCALE GENOMIC DNA]</scope>
    <source>
        <strain evidence="1">P6</strain>
    </source>
</reference>
<evidence type="ECO:0000313" key="1">
    <source>
        <dbReference type="EMBL" id="KAI9920479.1"/>
    </source>
</evidence>
<accession>A0ACC0WQZ8</accession>
<keyword evidence="2" id="KW-1185">Reference proteome</keyword>
<dbReference type="Proteomes" id="UP001163321">
    <property type="component" value="Chromosome 10"/>
</dbReference>
<dbReference type="EMBL" id="CM047589">
    <property type="protein sequence ID" value="KAI9920479.1"/>
    <property type="molecule type" value="Genomic_DNA"/>
</dbReference>
<protein>
    <submittedName>
        <fullName evidence="1">Uncharacterized protein</fullName>
    </submittedName>
</protein>
<evidence type="ECO:0000313" key="2">
    <source>
        <dbReference type="Proteomes" id="UP001163321"/>
    </source>
</evidence>
<gene>
    <name evidence="1" type="ORF">PsorP6_015586</name>
</gene>
<sequence>MRQHAGAGWSARSPSIEHQAVLRLGWWQIQRWLVTCCNEGLGKTSSCVGDGTERWRGTIDVMRLSS</sequence>
<comment type="caution">
    <text evidence="1">The sequence shown here is derived from an EMBL/GenBank/DDBJ whole genome shotgun (WGS) entry which is preliminary data.</text>
</comment>
<name>A0ACC0WQZ8_9STRA</name>
<organism evidence="1 2">
    <name type="scientific">Peronosclerospora sorghi</name>
    <dbReference type="NCBI Taxonomy" id="230839"/>
    <lineage>
        <taxon>Eukaryota</taxon>
        <taxon>Sar</taxon>
        <taxon>Stramenopiles</taxon>
        <taxon>Oomycota</taxon>
        <taxon>Peronosporomycetes</taxon>
        <taxon>Peronosporales</taxon>
        <taxon>Peronosporaceae</taxon>
        <taxon>Peronosclerospora</taxon>
    </lineage>
</organism>
<proteinExistence type="predicted"/>